<evidence type="ECO:0000313" key="2">
    <source>
        <dbReference type="Proteomes" id="UP000192790"/>
    </source>
</evidence>
<dbReference type="Proteomes" id="UP000192790">
    <property type="component" value="Unassembled WGS sequence"/>
</dbReference>
<keyword evidence="2" id="KW-1185">Reference proteome</keyword>
<dbReference type="InterPro" id="IPR038666">
    <property type="entry name" value="SSP1_head-tail_sf"/>
</dbReference>
<dbReference type="AlphaFoldDB" id="A0A1W1YR02"/>
<dbReference type="Gene3D" id="2.40.10.270">
    <property type="entry name" value="Bacteriophage SPP1 head-tail adaptor protein"/>
    <property type="match status" value="1"/>
</dbReference>
<dbReference type="OrthoDB" id="9808209at2"/>
<protein>
    <submittedName>
        <fullName evidence="1">Phage head-tail adaptor, putative, SPP1 family</fullName>
    </submittedName>
</protein>
<dbReference type="STRING" id="1122930.SAMN02745168_0637"/>
<accession>A0A1W1YR02</accession>
<sequence length="106" mass="12152">MIEAGKLNRIIALQRRTVAHDEYNAETETWADESVIWAEAITSGGREFYAAQKLNAETSVVFRIRHTRNINTQMRVRWGGRYFAILSAEDPTGRREEILISAKEVV</sequence>
<proteinExistence type="predicted"/>
<reference evidence="1 2" key="1">
    <citation type="submission" date="2017-04" db="EMBL/GenBank/DDBJ databases">
        <authorList>
            <person name="Afonso C.L."/>
            <person name="Miller P.J."/>
            <person name="Scott M.A."/>
            <person name="Spackman E."/>
            <person name="Goraichik I."/>
            <person name="Dimitrov K.M."/>
            <person name="Suarez D.L."/>
            <person name="Swayne D.E."/>
        </authorList>
    </citation>
    <scope>NUCLEOTIDE SEQUENCE [LARGE SCALE GENOMIC DNA]</scope>
    <source>
        <strain evidence="1 2">DSM 12816</strain>
    </source>
</reference>
<dbReference type="Pfam" id="PF05521">
    <property type="entry name" value="Phage_HCP"/>
    <property type="match status" value="1"/>
</dbReference>
<name>A0A1W1YR02_9FIRM</name>
<gene>
    <name evidence="1" type="ORF">SAMN02745168_0637</name>
</gene>
<dbReference type="RefSeq" id="WP_159447988.1">
    <property type="nucleotide sequence ID" value="NZ_FWXW01000001.1"/>
</dbReference>
<dbReference type="EMBL" id="FWXW01000001">
    <property type="protein sequence ID" value="SMC38542.1"/>
    <property type="molecule type" value="Genomic_DNA"/>
</dbReference>
<dbReference type="InterPro" id="IPR008767">
    <property type="entry name" value="Phage_SPP1_head-tail_adaptor"/>
</dbReference>
<organism evidence="1 2">
    <name type="scientific">Papillibacter cinnamivorans DSM 12816</name>
    <dbReference type="NCBI Taxonomy" id="1122930"/>
    <lineage>
        <taxon>Bacteria</taxon>
        <taxon>Bacillati</taxon>
        <taxon>Bacillota</taxon>
        <taxon>Clostridia</taxon>
        <taxon>Eubacteriales</taxon>
        <taxon>Oscillospiraceae</taxon>
        <taxon>Papillibacter</taxon>
    </lineage>
</organism>
<dbReference type="NCBIfam" id="TIGR01563">
    <property type="entry name" value="gp16_SPP1"/>
    <property type="match status" value="1"/>
</dbReference>
<evidence type="ECO:0000313" key="1">
    <source>
        <dbReference type="EMBL" id="SMC38542.1"/>
    </source>
</evidence>